<accession>A0A8T0D797</accession>
<dbReference type="OrthoDB" id="6228282at2759"/>
<dbReference type="Proteomes" id="UP000699462">
    <property type="component" value="Unassembled WGS sequence"/>
</dbReference>
<organism evidence="1 2">
    <name type="scientific">Paragonimus westermani</name>
    <dbReference type="NCBI Taxonomy" id="34504"/>
    <lineage>
        <taxon>Eukaryota</taxon>
        <taxon>Metazoa</taxon>
        <taxon>Spiralia</taxon>
        <taxon>Lophotrochozoa</taxon>
        <taxon>Platyhelminthes</taxon>
        <taxon>Trematoda</taxon>
        <taxon>Digenea</taxon>
        <taxon>Plagiorchiida</taxon>
        <taxon>Troglotremata</taxon>
        <taxon>Troglotrematidae</taxon>
        <taxon>Paragonimus</taxon>
    </lineage>
</organism>
<protein>
    <submittedName>
        <fullName evidence="1">Uncharacterized protein</fullName>
    </submittedName>
</protein>
<name>A0A8T0D797_9TREM</name>
<reference evidence="1 2" key="1">
    <citation type="submission" date="2019-07" db="EMBL/GenBank/DDBJ databases">
        <title>Annotation for the trematode Paragonimus westermani.</title>
        <authorList>
            <person name="Choi Y.-J."/>
        </authorList>
    </citation>
    <scope>NUCLEOTIDE SEQUENCE [LARGE SCALE GENOMIC DNA]</scope>
    <source>
        <strain evidence="1">180907_Pwestermani</strain>
    </source>
</reference>
<proteinExistence type="predicted"/>
<dbReference type="SUPFAM" id="SSF48371">
    <property type="entry name" value="ARM repeat"/>
    <property type="match status" value="1"/>
</dbReference>
<gene>
    <name evidence="1" type="ORF">P879_07208</name>
</gene>
<evidence type="ECO:0000313" key="1">
    <source>
        <dbReference type="EMBL" id="KAF8563703.1"/>
    </source>
</evidence>
<dbReference type="InterPro" id="IPR016024">
    <property type="entry name" value="ARM-type_fold"/>
</dbReference>
<evidence type="ECO:0000313" key="2">
    <source>
        <dbReference type="Proteomes" id="UP000699462"/>
    </source>
</evidence>
<sequence length="1346" mass="153933">MVCGHKSFCHIFSFKEDITCSPEHIYAYNCVACLAELVRNDCIPRSNKQQHLRKFYEFSQTACFFVDKLENVAKILLSVIDVLVVDLNSDYSEYVDTVIAVLQLFFKLLSPNEDFVLCGINSLFTLVHLDSSTSNESCLINSITVMRKVLEIADTSWNNLTTKICEFFISLLPSRFENVIVACLQGLEICFRSPSFFHSIGLNSFDKVFAAMINMRKNNFAIITGFSCLLRLACQKGCFKLFTHSEKFGKLTRLLLNSHECEVQHAVVNLLWVLLKNDEGLFCARYLYVTGILEFLYDILTPQKPYLNELHDILEVFGSDDECNTSSLLPQVLDRFINVIEYLLEKKSPLIVKYCTLLCENIRNYRGVVDLFITSHMQEKFLTLTKELLLSRNIHVCSSAISCISSVMRCNRLVLPVPVLLVVQIIKAASKGAEHYLLLKSESKVDFTTKETANDMLIKEQKSSFLSLYVEFCFMAHQKFLLEKNVDMSKHCGQYQYFSELFVRLFFGRHLEAFSSVTSALIPDENFMQSFTQLLSLYCVLLMQCHFENTLMNMQVVPVKASVGTIFDPDTKRLIRKCFTCALPMLYRFCFMKKNLLRSKSLLSSRDAFMHAGRNLERQLSTLPETNSKIFMDEYVYLELIALMTLMEATKVYEGYEGKLKDDNETTEILQTFEILKEGTSSIQAADYYSLAEHLRGDSNNILSDHIAASALGITCTLMNRSINFFEHKIYPDRKACYEAAEVHCTLADRLLCVPETLLEQLLLFPVKAGVAYFLTLPVFFTIQLLLTYTTFENHFLTRLDVSPVERKISLTNSWNVLASALIDRLTPRRTQLLLRCPGFSAQLQRADLVWVKLAQQMIMHCHWDDELYEQNTSELLHKSYTSAANIWTVWINTFIKGENEVLLKRLTATVKKIIVTLQRIGELSEEIRMSRREFTFYVADSLISSSTHLPCTLAEFLGHRVTDAFIDTYVEVLECFTEALIEELCADASRALRWIQLIFELLSSATCLRGGRTRHRLLTLILCFLINSEDLLFVQVVKLLFSALCVHDTLHCFYVESGLGGNEDVLSSHAQRYSIGPEELENIMCIGAIVTGCYRTLPPVQFSNQFDKVIFLHAEVVLDILKSSVPNFANTQKIQAAALLCLLHSSDIPGCHKLWPSCDSEEHVNYYCELALCLYTFMMDPVEEFIRYLSMRTYDVLLSKTASNPEVSFDIGDKLIHSPWNSILIEQLQAETIGEDLQYQSSQFMDFVTTLVRTNNPEIFLLIEKRILVRLLTSYAHSELLECTDNVLNNLRKFAFEISKADNLGLLSEAEHVCIQIKLQLDSKSNSTPNTLELFRSFLKQPPTA</sequence>
<dbReference type="EMBL" id="JTDF01010964">
    <property type="protein sequence ID" value="KAF8563703.1"/>
    <property type="molecule type" value="Genomic_DNA"/>
</dbReference>
<comment type="caution">
    <text evidence="1">The sequence shown here is derived from an EMBL/GenBank/DDBJ whole genome shotgun (WGS) entry which is preliminary data.</text>
</comment>
<keyword evidence="2" id="KW-1185">Reference proteome</keyword>